<feature type="active site" evidence="2">
    <location>
        <position position="183"/>
    </location>
</feature>
<dbReference type="EC" id="3.4.23.-" evidence="1"/>
<dbReference type="InterPro" id="IPR005081">
    <property type="entry name" value="SpoIIGA"/>
</dbReference>
<comment type="caution">
    <text evidence="4">The sequence shown here is derived from an EMBL/GenBank/DDBJ whole genome shotgun (WGS) entry which is preliminary data.</text>
</comment>
<proteinExistence type="inferred from homology"/>
<dbReference type="GO" id="GO:0004190">
    <property type="term" value="F:aspartic-type endopeptidase activity"/>
    <property type="evidence" value="ECO:0007669"/>
    <property type="project" value="UniProtKB-KW"/>
</dbReference>
<protein>
    <recommendedName>
        <fullName evidence="1">Sporulation sigma-E factor-processing peptidase</fullName>
        <ecNumber evidence="1">3.4.23.-</ecNumber>
    </recommendedName>
    <alternativeName>
        <fullName evidence="1">Membrane-associated aspartic protease</fullName>
    </alternativeName>
    <alternativeName>
        <fullName evidence="1">Stage II sporulation protein GA</fullName>
    </alternativeName>
</protein>
<dbReference type="OrthoDB" id="2690199at2"/>
<dbReference type="Pfam" id="PF03419">
    <property type="entry name" value="Peptidase_U4"/>
    <property type="match status" value="1"/>
</dbReference>
<name>A0A023DBL8_9BACL</name>
<evidence type="ECO:0000256" key="3">
    <source>
        <dbReference type="SAM" id="Phobius"/>
    </source>
</evidence>
<keyword evidence="1" id="KW-1003">Cell membrane</keyword>
<feature type="transmembrane region" description="Helical" evidence="3">
    <location>
        <begin position="32"/>
        <end position="51"/>
    </location>
</feature>
<keyword evidence="1" id="KW-0645">Protease</keyword>
<keyword evidence="1" id="KW-0749">Sporulation</keyword>
<comment type="subunit">
    <text evidence="1">Self-associates. Interacts with SigE. Interacts with SpoIIR.</text>
</comment>
<accession>A0A023DBL8</accession>
<dbReference type="AlphaFoldDB" id="A0A023DBL8"/>
<keyword evidence="1" id="KW-0378">Hydrolase</keyword>
<dbReference type="GeneID" id="301191848"/>
<dbReference type="GO" id="GO:0030435">
    <property type="term" value="P:sporulation resulting in formation of a cellular spore"/>
    <property type="evidence" value="ECO:0007669"/>
    <property type="project" value="UniProtKB-KW"/>
</dbReference>
<evidence type="ECO:0000256" key="2">
    <source>
        <dbReference type="PIRSR" id="PIRSR018571-1"/>
    </source>
</evidence>
<keyword evidence="1 3" id="KW-0472">Membrane</keyword>
<feature type="transmembrane region" description="Helical" evidence="3">
    <location>
        <begin position="57"/>
        <end position="78"/>
    </location>
</feature>
<keyword evidence="3" id="KW-0812">Transmembrane</keyword>
<dbReference type="GO" id="GO:0006508">
    <property type="term" value="P:proteolysis"/>
    <property type="evidence" value="ECO:0007669"/>
    <property type="project" value="UniProtKB-KW"/>
</dbReference>
<dbReference type="RefSeq" id="WP_042407214.1">
    <property type="nucleotide sequence ID" value="NZ_BAWO01000007.1"/>
</dbReference>
<comment type="similarity">
    <text evidence="1">Belongs to the peptidase U4 family.</text>
</comment>
<sequence length="308" mass="35861">MAVYLDVIWLLNLCFDSLLLWLTAIMLKRDVVWWRVLAGAFIGSLLVVIMFTPFSVYAQHPVIKVFVSFLIVFAAFGFKRIRYFLENLFAFYFATFTVGGGMVAVHYFLQREIDIHRGMLTTYSLGVGDPVSWMFVLVGFPVLWLFSRARIDGIREKKLRFEHIVDVVIVFDGKPLSVKGLIDSGNQLYDPISKIPVMIVEKEKIKEVLPEELVQQLRLETSMDWYHHPVFEKWMHRLRIIPYRVVGSEQQFLIAVKPDRIMIFYERQWLEVEKGLVGLNETKLSTDGEYECIIHPKMVQTGRKLTAS</sequence>
<organism evidence="4 5">
    <name type="scientific">Parageobacillus caldoxylosilyticus NBRC 107762</name>
    <dbReference type="NCBI Taxonomy" id="1220594"/>
    <lineage>
        <taxon>Bacteria</taxon>
        <taxon>Bacillati</taxon>
        <taxon>Bacillota</taxon>
        <taxon>Bacilli</taxon>
        <taxon>Bacillales</taxon>
        <taxon>Anoxybacillaceae</taxon>
        <taxon>Saccharococcus</taxon>
    </lineage>
</organism>
<feature type="transmembrane region" description="Helical" evidence="3">
    <location>
        <begin position="130"/>
        <end position="147"/>
    </location>
</feature>
<dbReference type="GO" id="GO:0030436">
    <property type="term" value="P:asexual sporulation"/>
    <property type="evidence" value="ECO:0007669"/>
    <property type="project" value="InterPro"/>
</dbReference>
<feature type="transmembrane region" description="Helical" evidence="3">
    <location>
        <begin position="90"/>
        <end position="110"/>
    </location>
</feature>
<dbReference type="NCBIfam" id="TIGR02854">
    <property type="entry name" value="spore_II_GA"/>
    <property type="match status" value="1"/>
</dbReference>
<reference evidence="4 5" key="1">
    <citation type="submission" date="2014-04" db="EMBL/GenBank/DDBJ databases">
        <title>Whole genome shotgun sequence of Geobacillus caldoxylosilyticus NBRC 107762.</title>
        <authorList>
            <person name="Hosoyama A."/>
            <person name="Hosoyama Y."/>
            <person name="Katano-Makiyama Y."/>
            <person name="Tsuchikane K."/>
            <person name="Ohji S."/>
            <person name="Ichikawa N."/>
            <person name="Yamazoe A."/>
            <person name="Fujita N."/>
        </authorList>
    </citation>
    <scope>NUCLEOTIDE SEQUENCE [LARGE SCALE GENOMIC DNA]</scope>
    <source>
        <strain evidence="4 5">NBRC 107762</strain>
    </source>
</reference>
<evidence type="ECO:0000313" key="4">
    <source>
        <dbReference type="EMBL" id="GAJ38728.1"/>
    </source>
</evidence>
<dbReference type="Proteomes" id="UP000023561">
    <property type="component" value="Unassembled WGS sequence"/>
</dbReference>
<evidence type="ECO:0000313" key="5">
    <source>
        <dbReference type="Proteomes" id="UP000023561"/>
    </source>
</evidence>
<comment type="subcellular location">
    <subcellularLocation>
        <location evidence="1">Cell membrane</location>
    </subcellularLocation>
</comment>
<keyword evidence="5" id="KW-1185">Reference proteome</keyword>
<dbReference type="EMBL" id="BAWO01000007">
    <property type="protein sequence ID" value="GAJ38728.1"/>
    <property type="molecule type" value="Genomic_DNA"/>
</dbReference>
<keyword evidence="3" id="KW-1133">Transmembrane helix</keyword>
<keyword evidence="1" id="KW-0064">Aspartyl protease</keyword>
<evidence type="ECO:0000256" key="1">
    <source>
        <dbReference type="PIRNR" id="PIRNR018571"/>
    </source>
</evidence>
<gene>
    <name evidence="4" type="primary">spoIIGA</name>
    <name evidence="4" type="ORF">GCA01S_007_00110</name>
</gene>
<comment type="function">
    <text evidence="1">Probable aspartic protease that is responsible for the proteolytic cleavage of the RNA polymerase sigma E factor (SigE/spoIIGB) to yield the active peptide in the mother cell during sporulation. Responds to a signal from the forespore that is triggered by the extracellular signal protein SpoIIR.</text>
</comment>
<feature type="transmembrane region" description="Helical" evidence="3">
    <location>
        <begin position="6"/>
        <end position="25"/>
    </location>
</feature>
<dbReference type="PIRSF" id="PIRSF018571">
    <property type="entry name" value="SpoIIGA"/>
    <property type="match status" value="1"/>
</dbReference>
<dbReference type="GO" id="GO:0005886">
    <property type="term" value="C:plasma membrane"/>
    <property type="evidence" value="ECO:0007669"/>
    <property type="project" value="UniProtKB-SubCell"/>
</dbReference>